<protein>
    <submittedName>
        <fullName evidence="3">Bifunctional oligoribonuclease and PAP phosphatase NrnA</fullName>
        <ecNumber evidence="3">3.1.-.-</ecNumber>
    </submittedName>
</protein>
<dbReference type="GO" id="GO:0016787">
    <property type="term" value="F:hydrolase activity"/>
    <property type="evidence" value="ECO:0007669"/>
    <property type="project" value="UniProtKB-KW"/>
</dbReference>
<evidence type="ECO:0000259" key="2">
    <source>
        <dbReference type="Pfam" id="PF02272"/>
    </source>
</evidence>
<dbReference type="InterPro" id="IPR003156">
    <property type="entry name" value="DHHA1_dom"/>
</dbReference>
<dbReference type="AlphaFoldDB" id="A0A916JW22"/>
<evidence type="ECO:0000259" key="1">
    <source>
        <dbReference type="Pfam" id="PF01368"/>
    </source>
</evidence>
<dbReference type="Pfam" id="PF02272">
    <property type="entry name" value="DHHA1"/>
    <property type="match status" value="1"/>
</dbReference>
<sequence>MMADSYEVHLKEAAAFIRQHDDFLVVSHVQPDGDAAGSTFATAYMLQALGKRYTLINEGAIPEKFQFLGGEHSVVQYALQPPERKFAIVISVDCADFGRIGQVQHCLDDNMLLLNIDHHATNDAFGAVNLVRADAAATVEVLYDLAVTLGIPFTAELNDCIYTGLLTDTGGFRYSNTSPKVLQIAADMLARGVKGHVLAEMFLEKMTVPQVSLLRKGLSTLSFAHGNRVAWLSVSLNDLAETGASNDDMDGLVNYARNVEGVEVGMLFKEKQPGVVKVSLRSGGQADVAEIAKRFGGGGHVRAAGCTVSGSLIEAIDQVVKEVGKALL</sequence>
<dbReference type="EMBL" id="CAJVAS010000002">
    <property type="protein sequence ID" value="CAG7602549.1"/>
    <property type="molecule type" value="Genomic_DNA"/>
</dbReference>
<comment type="caution">
    <text evidence="3">The sequence shown here is derived from an EMBL/GenBank/DDBJ whole genome shotgun (WGS) entry which is preliminary data.</text>
</comment>
<evidence type="ECO:0000313" key="4">
    <source>
        <dbReference type="Proteomes" id="UP000693672"/>
    </source>
</evidence>
<dbReference type="PANTHER" id="PTHR47618:SF1">
    <property type="entry name" value="BIFUNCTIONAL OLIGORIBONUCLEASE AND PAP PHOSPHATASE NRNA"/>
    <property type="match status" value="1"/>
</dbReference>
<keyword evidence="3" id="KW-0378">Hydrolase</keyword>
<gene>
    <name evidence="3" type="primary">nrnA</name>
    <name evidence="3" type="ORF">PAESOLCIP111_00517</name>
</gene>
<dbReference type="PANTHER" id="PTHR47618">
    <property type="entry name" value="BIFUNCTIONAL OLIGORIBONUCLEASE AND PAP PHOSPHATASE NRNA"/>
    <property type="match status" value="1"/>
</dbReference>
<dbReference type="RefSeq" id="WP_218090357.1">
    <property type="nucleotide sequence ID" value="NZ_CAJVAS010000002.1"/>
</dbReference>
<name>A0A916JW22_9BACL</name>
<dbReference type="GO" id="GO:0003676">
    <property type="term" value="F:nucleic acid binding"/>
    <property type="evidence" value="ECO:0007669"/>
    <property type="project" value="InterPro"/>
</dbReference>
<keyword evidence="4" id="KW-1185">Reference proteome</keyword>
<dbReference type="EC" id="3.1.-.-" evidence="3"/>
<reference evidence="3" key="1">
    <citation type="submission" date="2021-06" db="EMBL/GenBank/DDBJ databases">
        <authorList>
            <person name="Criscuolo A."/>
        </authorList>
    </citation>
    <scope>NUCLEOTIDE SEQUENCE</scope>
    <source>
        <strain evidence="3">CIP111600</strain>
    </source>
</reference>
<dbReference type="InterPro" id="IPR051319">
    <property type="entry name" value="Oligoribo/pAp-PDE_c-di-AMP_PDE"/>
</dbReference>
<dbReference type="Proteomes" id="UP000693672">
    <property type="component" value="Unassembled WGS sequence"/>
</dbReference>
<feature type="domain" description="DHHA1" evidence="2">
    <location>
        <begin position="241"/>
        <end position="323"/>
    </location>
</feature>
<feature type="domain" description="DDH" evidence="1">
    <location>
        <begin position="23"/>
        <end position="164"/>
    </location>
</feature>
<dbReference type="Pfam" id="PF01368">
    <property type="entry name" value="DHH"/>
    <property type="match status" value="1"/>
</dbReference>
<accession>A0A916JW22</accession>
<dbReference type="InterPro" id="IPR001667">
    <property type="entry name" value="DDH_dom"/>
</dbReference>
<organism evidence="3 4">
    <name type="scientific">Paenibacillus solanacearum</name>
    <dbReference type="NCBI Taxonomy" id="2048548"/>
    <lineage>
        <taxon>Bacteria</taxon>
        <taxon>Bacillati</taxon>
        <taxon>Bacillota</taxon>
        <taxon>Bacilli</taxon>
        <taxon>Bacillales</taxon>
        <taxon>Paenibacillaceae</taxon>
        <taxon>Paenibacillus</taxon>
    </lineage>
</organism>
<proteinExistence type="predicted"/>
<evidence type="ECO:0000313" key="3">
    <source>
        <dbReference type="EMBL" id="CAG7602549.1"/>
    </source>
</evidence>